<dbReference type="Proteomes" id="UP000192917">
    <property type="component" value="Unassembled WGS sequence"/>
</dbReference>
<feature type="domain" description="ABC transmembrane type-1" evidence="9">
    <location>
        <begin position="73"/>
        <end position="261"/>
    </location>
</feature>
<dbReference type="Pfam" id="PF00528">
    <property type="entry name" value="BPD_transp_1"/>
    <property type="match status" value="1"/>
</dbReference>
<evidence type="ECO:0000256" key="2">
    <source>
        <dbReference type="ARBA" id="ARBA00022448"/>
    </source>
</evidence>
<keyword evidence="4" id="KW-0997">Cell inner membrane</keyword>
<feature type="transmembrane region" description="Helical" evidence="8">
    <location>
        <begin position="243"/>
        <end position="265"/>
    </location>
</feature>
<dbReference type="SUPFAM" id="SSF161098">
    <property type="entry name" value="MetI-like"/>
    <property type="match status" value="1"/>
</dbReference>
<keyword evidence="5 8" id="KW-0812">Transmembrane</keyword>
<dbReference type="EMBL" id="FWZX01000012">
    <property type="protein sequence ID" value="SMF37313.1"/>
    <property type="molecule type" value="Genomic_DNA"/>
</dbReference>
<gene>
    <name evidence="10" type="ORF">SAMN05428998_112140</name>
</gene>
<evidence type="ECO:0000256" key="4">
    <source>
        <dbReference type="ARBA" id="ARBA00022519"/>
    </source>
</evidence>
<name>A0A1Y6BZD7_9PROT</name>
<protein>
    <submittedName>
        <fullName evidence="10">Putative spermidine/putrescine transport system permease protein</fullName>
    </submittedName>
</protein>
<feature type="transmembrane region" description="Helical" evidence="8">
    <location>
        <begin position="21"/>
        <end position="50"/>
    </location>
</feature>
<evidence type="ECO:0000256" key="5">
    <source>
        <dbReference type="ARBA" id="ARBA00022692"/>
    </source>
</evidence>
<reference evidence="10 11" key="1">
    <citation type="submission" date="2017-04" db="EMBL/GenBank/DDBJ databases">
        <authorList>
            <person name="Afonso C.L."/>
            <person name="Miller P.J."/>
            <person name="Scott M.A."/>
            <person name="Spackman E."/>
            <person name="Goraichik I."/>
            <person name="Dimitrov K.M."/>
            <person name="Suarez D.L."/>
            <person name="Swayne D.E."/>
        </authorList>
    </citation>
    <scope>NUCLEOTIDE SEQUENCE [LARGE SCALE GENOMIC DNA]</scope>
    <source>
        <strain evidence="10 11">USBA 355</strain>
    </source>
</reference>
<evidence type="ECO:0000313" key="11">
    <source>
        <dbReference type="Proteomes" id="UP000192917"/>
    </source>
</evidence>
<feature type="transmembrane region" description="Helical" evidence="8">
    <location>
        <begin position="111"/>
        <end position="133"/>
    </location>
</feature>
<evidence type="ECO:0000256" key="7">
    <source>
        <dbReference type="ARBA" id="ARBA00023136"/>
    </source>
</evidence>
<keyword evidence="11" id="KW-1185">Reference proteome</keyword>
<dbReference type="CDD" id="cd06261">
    <property type="entry name" value="TM_PBP2"/>
    <property type="match status" value="1"/>
</dbReference>
<dbReference type="STRING" id="560819.SAMN05428998_112140"/>
<feature type="transmembrane region" description="Helical" evidence="8">
    <location>
        <begin position="77"/>
        <end position="99"/>
    </location>
</feature>
<evidence type="ECO:0000259" key="9">
    <source>
        <dbReference type="PROSITE" id="PS50928"/>
    </source>
</evidence>
<keyword evidence="7 8" id="KW-0472">Membrane</keyword>
<dbReference type="InterPro" id="IPR035906">
    <property type="entry name" value="MetI-like_sf"/>
</dbReference>
<accession>A0A1Y6BZD7</accession>
<sequence length="277" mass="29879">MSPRFLSPRLVERALRLGFALLVAAIVGYVVLPAVVVAIASLNASAILAFPPDGLSLRWYATALGYRDFQRGLVNSLIVMAIASTLAVAVGAAAALYIDRSGHRLRGLLEAVLVSPMVVPNFTIGLGFLIFAVEVGQARTFGVVVVSHVVLVLPFVLRSIYVSLRNIDRRLERAAATLGARPGRVFLEVTLPMMAPGIFAGWVFAAVLSFNEFTASLFVTARSTKTLPVAMYDYVREYADPTMAALSTLFIVTTVILVVLANRLVGLDRILTMESPR</sequence>
<dbReference type="InterPro" id="IPR000515">
    <property type="entry name" value="MetI-like"/>
</dbReference>
<dbReference type="PANTHER" id="PTHR43357:SF4">
    <property type="entry name" value="INNER MEMBRANE ABC TRANSPORTER PERMEASE PROTEIN YDCV"/>
    <property type="match status" value="1"/>
</dbReference>
<evidence type="ECO:0000256" key="8">
    <source>
        <dbReference type="RuleBase" id="RU363032"/>
    </source>
</evidence>
<dbReference type="PANTHER" id="PTHR43357">
    <property type="entry name" value="INNER MEMBRANE ABC TRANSPORTER PERMEASE PROTEIN YDCV"/>
    <property type="match status" value="1"/>
</dbReference>
<evidence type="ECO:0000256" key="1">
    <source>
        <dbReference type="ARBA" id="ARBA00004429"/>
    </source>
</evidence>
<dbReference type="GO" id="GO:0055085">
    <property type="term" value="P:transmembrane transport"/>
    <property type="evidence" value="ECO:0007669"/>
    <property type="project" value="InterPro"/>
</dbReference>
<feature type="transmembrane region" description="Helical" evidence="8">
    <location>
        <begin position="185"/>
        <end position="210"/>
    </location>
</feature>
<keyword evidence="3" id="KW-1003">Cell membrane</keyword>
<dbReference type="AlphaFoldDB" id="A0A1Y6BZD7"/>
<proteinExistence type="inferred from homology"/>
<comment type="subcellular location">
    <subcellularLocation>
        <location evidence="1">Cell inner membrane</location>
        <topology evidence="1">Multi-pass membrane protein</topology>
    </subcellularLocation>
    <subcellularLocation>
        <location evidence="8">Cell membrane</location>
        <topology evidence="8">Multi-pass membrane protein</topology>
    </subcellularLocation>
</comment>
<dbReference type="GO" id="GO:0005886">
    <property type="term" value="C:plasma membrane"/>
    <property type="evidence" value="ECO:0007669"/>
    <property type="project" value="UniProtKB-SubCell"/>
</dbReference>
<keyword evidence="6 8" id="KW-1133">Transmembrane helix</keyword>
<feature type="transmembrane region" description="Helical" evidence="8">
    <location>
        <begin position="145"/>
        <end position="164"/>
    </location>
</feature>
<dbReference type="RefSeq" id="WP_085123669.1">
    <property type="nucleotide sequence ID" value="NZ_FWZX01000012.1"/>
</dbReference>
<comment type="similarity">
    <text evidence="8">Belongs to the binding-protein-dependent transport system permease family.</text>
</comment>
<dbReference type="PROSITE" id="PS50928">
    <property type="entry name" value="ABC_TM1"/>
    <property type="match status" value="1"/>
</dbReference>
<evidence type="ECO:0000256" key="6">
    <source>
        <dbReference type="ARBA" id="ARBA00022989"/>
    </source>
</evidence>
<evidence type="ECO:0000313" key="10">
    <source>
        <dbReference type="EMBL" id="SMF37313.1"/>
    </source>
</evidence>
<keyword evidence="2 8" id="KW-0813">Transport</keyword>
<organism evidence="10 11">
    <name type="scientific">Tistlia consotensis USBA 355</name>
    <dbReference type="NCBI Taxonomy" id="560819"/>
    <lineage>
        <taxon>Bacteria</taxon>
        <taxon>Pseudomonadati</taxon>
        <taxon>Pseudomonadota</taxon>
        <taxon>Alphaproteobacteria</taxon>
        <taxon>Rhodospirillales</taxon>
        <taxon>Rhodovibrionaceae</taxon>
        <taxon>Tistlia</taxon>
    </lineage>
</organism>
<evidence type="ECO:0000256" key="3">
    <source>
        <dbReference type="ARBA" id="ARBA00022475"/>
    </source>
</evidence>
<dbReference type="Gene3D" id="1.10.3720.10">
    <property type="entry name" value="MetI-like"/>
    <property type="match status" value="1"/>
</dbReference>